<feature type="transmembrane region" description="Helical" evidence="7">
    <location>
        <begin position="190"/>
        <end position="207"/>
    </location>
</feature>
<accession>A0A930W562</accession>
<feature type="transmembrane region" description="Helical" evidence="7">
    <location>
        <begin position="103"/>
        <end position="123"/>
    </location>
</feature>
<feature type="transmembrane region" description="Helical" evidence="7">
    <location>
        <begin position="247"/>
        <end position="267"/>
    </location>
</feature>
<comment type="caution">
    <text evidence="9">The sequence shown here is derived from an EMBL/GenBank/DDBJ whole genome shotgun (WGS) entry which is preliminary data.</text>
</comment>
<name>A0A930W562_9ACTN</name>
<dbReference type="GO" id="GO:0016020">
    <property type="term" value="C:membrane"/>
    <property type="evidence" value="ECO:0007669"/>
    <property type="project" value="UniProtKB-SubCell"/>
</dbReference>
<proteinExistence type="inferred from homology"/>
<feature type="domain" description="EamA" evidence="8">
    <location>
        <begin position="188"/>
        <end position="320"/>
    </location>
</feature>
<evidence type="ECO:0000313" key="10">
    <source>
        <dbReference type="Proteomes" id="UP000772566"/>
    </source>
</evidence>
<keyword evidence="5 7" id="KW-0472">Membrane</keyword>
<protein>
    <submittedName>
        <fullName evidence="9">EamA family transporter</fullName>
    </submittedName>
</protein>
<feature type="transmembrane region" description="Helical" evidence="7">
    <location>
        <begin position="37"/>
        <end position="55"/>
    </location>
</feature>
<dbReference type="PANTHER" id="PTHR32322">
    <property type="entry name" value="INNER MEMBRANE TRANSPORTER"/>
    <property type="match status" value="1"/>
</dbReference>
<dbReference type="PANTHER" id="PTHR32322:SF2">
    <property type="entry name" value="EAMA DOMAIN-CONTAINING PROTEIN"/>
    <property type="match status" value="1"/>
</dbReference>
<organism evidence="9 10">
    <name type="scientific">Lancefieldella parvula</name>
    <dbReference type="NCBI Taxonomy" id="1382"/>
    <lineage>
        <taxon>Bacteria</taxon>
        <taxon>Bacillati</taxon>
        <taxon>Actinomycetota</taxon>
        <taxon>Coriobacteriia</taxon>
        <taxon>Coriobacteriales</taxon>
        <taxon>Atopobiaceae</taxon>
        <taxon>Lancefieldella</taxon>
    </lineage>
</organism>
<feature type="transmembrane region" description="Helical" evidence="7">
    <location>
        <begin position="135"/>
        <end position="152"/>
    </location>
</feature>
<sequence>MESSKVADATEASAEEEALGSDDAEITPDNKKKIYRGMLFVLIGGASWGAFGTAAKYLLDTYHVDPMWLIDIRELCACWLFLGTAFAFDRKNLTTVIRKPKELAKIFVVSLFAILFSQVAYIYAVNATNSGTATIMQSLGMLGVLAFVCVVGRRWPRRREILGIVLALIGTYLLVTGGNPGTLNLPTSGIFWGVMCAFAQAALSILPKPLMEKWGSFTVNGLAFLFSGTLIAVFYQPWNHMPQLDAFGVLLVVIGVLVGTFLAYGLYLQGVKDAGSLRAVLLGTIEPVMATITTVLVLGITFSVADLIGFALILAMVVLTA</sequence>
<dbReference type="InterPro" id="IPR037185">
    <property type="entry name" value="EmrE-like"/>
</dbReference>
<evidence type="ECO:0000256" key="5">
    <source>
        <dbReference type="ARBA" id="ARBA00023136"/>
    </source>
</evidence>
<gene>
    <name evidence="9" type="ORF">HXK23_00545</name>
</gene>
<keyword evidence="4 7" id="KW-1133">Transmembrane helix</keyword>
<evidence type="ECO:0000256" key="6">
    <source>
        <dbReference type="SAM" id="MobiDB-lite"/>
    </source>
</evidence>
<reference evidence="9" key="1">
    <citation type="submission" date="2020-04" db="EMBL/GenBank/DDBJ databases">
        <title>Deep metagenomics examines the oral microbiome during advanced dental caries in children, revealing novel taxa and co-occurrences with host molecules.</title>
        <authorList>
            <person name="Baker J.L."/>
            <person name="Morton J.T."/>
            <person name="Dinis M."/>
            <person name="Alvarez R."/>
            <person name="Tran N.C."/>
            <person name="Knight R."/>
            <person name="Edlund A."/>
        </authorList>
    </citation>
    <scope>NUCLEOTIDE SEQUENCE</scope>
    <source>
        <strain evidence="9">JCVI_22A_bin.2</strain>
    </source>
</reference>
<evidence type="ECO:0000256" key="1">
    <source>
        <dbReference type="ARBA" id="ARBA00004141"/>
    </source>
</evidence>
<evidence type="ECO:0000259" key="8">
    <source>
        <dbReference type="Pfam" id="PF00892"/>
    </source>
</evidence>
<evidence type="ECO:0000313" key="9">
    <source>
        <dbReference type="EMBL" id="MBF4808712.1"/>
    </source>
</evidence>
<feature type="transmembrane region" description="Helical" evidence="7">
    <location>
        <begin position="161"/>
        <end position="178"/>
    </location>
</feature>
<feature type="transmembrane region" description="Helical" evidence="7">
    <location>
        <begin position="288"/>
        <end position="319"/>
    </location>
</feature>
<dbReference type="InterPro" id="IPR050638">
    <property type="entry name" value="AA-Vitamin_Transporters"/>
</dbReference>
<keyword evidence="3 7" id="KW-0812">Transmembrane</keyword>
<feature type="region of interest" description="Disordered" evidence="6">
    <location>
        <begin position="1"/>
        <end position="25"/>
    </location>
</feature>
<feature type="domain" description="EamA" evidence="8">
    <location>
        <begin position="36"/>
        <end position="175"/>
    </location>
</feature>
<comment type="subcellular location">
    <subcellularLocation>
        <location evidence="1">Membrane</location>
        <topology evidence="1">Multi-pass membrane protein</topology>
    </subcellularLocation>
</comment>
<comment type="similarity">
    <text evidence="2">Belongs to the EamA transporter family.</text>
</comment>
<dbReference type="SUPFAM" id="SSF103481">
    <property type="entry name" value="Multidrug resistance efflux transporter EmrE"/>
    <property type="match status" value="2"/>
</dbReference>
<feature type="compositionally biased region" description="Acidic residues" evidence="6">
    <location>
        <begin position="13"/>
        <end position="25"/>
    </location>
</feature>
<dbReference type="Proteomes" id="UP000772566">
    <property type="component" value="Unassembled WGS sequence"/>
</dbReference>
<evidence type="ECO:0000256" key="4">
    <source>
        <dbReference type="ARBA" id="ARBA00022989"/>
    </source>
</evidence>
<evidence type="ECO:0000256" key="2">
    <source>
        <dbReference type="ARBA" id="ARBA00007362"/>
    </source>
</evidence>
<dbReference type="AlphaFoldDB" id="A0A930W562"/>
<feature type="transmembrane region" description="Helical" evidence="7">
    <location>
        <begin position="67"/>
        <end position="88"/>
    </location>
</feature>
<dbReference type="EMBL" id="JABZGT010000009">
    <property type="protein sequence ID" value="MBF4808712.1"/>
    <property type="molecule type" value="Genomic_DNA"/>
</dbReference>
<feature type="transmembrane region" description="Helical" evidence="7">
    <location>
        <begin position="214"/>
        <end position="235"/>
    </location>
</feature>
<evidence type="ECO:0000256" key="3">
    <source>
        <dbReference type="ARBA" id="ARBA00022692"/>
    </source>
</evidence>
<evidence type="ECO:0000256" key="7">
    <source>
        <dbReference type="SAM" id="Phobius"/>
    </source>
</evidence>
<dbReference type="InterPro" id="IPR000620">
    <property type="entry name" value="EamA_dom"/>
</dbReference>
<dbReference type="Pfam" id="PF00892">
    <property type="entry name" value="EamA"/>
    <property type="match status" value="2"/>
</dbReference>